<proteinExistence type="predicted"/>
<dbReference type="PANTHER" id="PTHR33413">
    <property type="entry name" value="EXPRESSED PROTEIN"/>
    <property type="match status" value="1"/>
</dbReference>
<dbReference type="Proteomes" id="UP000428333">
    <property type="component" value="Linkage Group LG08"/>
</dbReference>
<sequence length="151" mass="16636">TVDAAALVIQHPNGQTERKYWSVSASEVMKLNPGHYVSLIIPLPEASDEEKTTEKTVKFTRVKLLRPSDTLVLGRAYRLVTSQESSEKLEMDPEKQSSNAEAGGGKSELEKTSQAMRHERHRQRNGGSTNSAAARARSWRPSLNSISESGS</sequence>
<feature type="region of interest" description="Disordered" evidence="1">
    <location>
        <begin position="82"/>
        <end position="151"/>
    </location>
</feature>
<gene>
    <name evidence="2" type="ORF">C3L33_13508</name>
</gene>
<evidence type="ECO:0000313" key="3">
    <source>
        <dbReference type="Proteomes" id="UP000428333"/>
    </source>
</evidence>
<protein>
    <recommendedName>
        <fullName evidence="4">DUF4228 domain-containing protein</fullName>
    </recommendedName>
</protein>
<evidence type="ECO:0000313" key="2">
    <source>
        <dbReference type="EMBL" id="KAE9454593.1"/>
    </source>
</evidence>
<keyword evidence="3" id="KW-1185">Reference proteome</keyword>
<dbReference type="AlphaFoldDB" id="A0A6A4L4Q1"/>
<dbReference type="InterPro" id="IPR025322">
    <property type="entry name" value="PADRE_dom"/>
</dbReference>
<name>A0A6A4L4Q1_9ERIC</name>
<reference evidence="2 3" key="1">
    <citation type="journal article" date="2019" name="Genome Biol. Evol.">
        <title>The Rhododendron genome and chromosomal organization provide insight into shared whole-genome duplications across the heath family (Ericaceae).</title>
        <authorList>
            <person name="Soza V.L."/>
            <person name="Lindsley D."/>
            <person name="Waalkes A."/>
            <person name="Ramage E."/>
            <person name="Patwardhan R.P."/>
            <person name="Burton J.N."/>
            <person name="Adey A."/>
            <person name="Kumar A."/>
            <person name="Qiu R."/>
            <person name="Shendure J."/>
            <person name="Hall B."/>
        </authorList>
    </citation>
    <scope>NUCLEOTIDE SEQUENCE [LARGE SCALE GENOMIC DNA]</scope>
    <source>
        <strain evidence="2">RSF 1966-606</strain>
    </source>
</reference>
<dbReference type="PANTHER" id="PTHR33413:SF4">
    <property type="entry name" value="D-RIBOSE-BINDING PERIPLASMIC PROTEIN"/>
    <property type="match status" value="1"/>
</dbReference>
<evidence type="ECO:0008006" key="4">
    <source>
        <dbReference type="Google" id="ProtNLM"/>
    </source>
</evidence>
<comment type="caution">
    <text evidence="2">The sequence shown here is derived from an EMBL/GenBank/DDBJ whole genome shotgun (WGS) entry which is preliminary data.</text>
</comment>
<dbReference type="OrthoDB" id="747498at2759"/>
<dbReference type="EMBL" id="QEFC01002103">
    <property type="protein sequence ID" value="KAE9454593.1"/>
    <property type="molecule type" value="Genomic_DNA"/>
</dbReference>
<dbReference type="Pfam" id="PF14009">
    <property type="entry name" value="PADRE"/>
    <property type="match status" value="1"/>
</dbReference>
<feature type="compositionally biased region" description="Polar residues" evidence="1">
    <location>
        <begin position="141"/>
        <end position="151"/>
    </location>
</feature>
<feature type="non-terminal residue" evidence="2">
    <location>
        <position position="1"/>
    </location>
</feature>
<feature type="compositionally biased region" description="Basic and acidic residues" evidence="1">
    <location>
        <begin position="85"/>
        <end position="95"/>
    </location>
</feature>
<organism evidence="2 3">
    <name type="scientific">Rhododendron williamsianum</name>
    <dbReference type="NCBI Taxonomy" id="262921"/>
    <lineage>
        <taxon>Eukaryota</taxon>
        <taxon>Viridiplantae</taxon>
        <taxon>Streptophyta</taxon>
        <taxon>Embryophyta</taxon>
        <taxon>Tracheophyta</taxon>
        <taxon>Spermatophyta</taxon>
        <taxon>Magnoliopsida</taxon>
        <taxon>eudicotyledons</taxon>
        <taxon>Gunneridae</taxon>
        <taxon>Pentapetalae</taxon>
        <taxon>asterids</taxon>
        <taxon>Ericales</taxon>
        <taxon>Ericaceae</taxon>
        <taxon>Ericoideae</taxon>
        <taxon>Rhodoreae</taxon>
        <taxon>Rhododendron</taxon>
    </lineage>
</organism>
<accession>A0A6A4L4Q1</accession>
<evidence type="ECO:0000256" key="1">
    <source>
        <dbReference type="SAM" id="MobiDB-lite"/>
    </source>
</evidence>